<dbReference type="CDD" id="cd06587">
    <property type="entry name" value="VOC"/>
    <property type="match status" value="1"/>
</dbReference>
<reference evidence="2" key="1">
    <citation type="submission" date="2016-10" db="EMBL/GenBank/DDBJ databases">
        <authorList>
            <person name="Varghese N."/>
            <person name="Submissions S."/>
        </authorList>
    </citation>
    <scope>NUCLEOTIDE SEQUENCE [LARGE SCALE GENOMIC DNA]</scope>
    <source>
        <strain evidence="2">CGMCC 1.3703</strain>
    </source>
</reference>
<dbReference type="Proteomes" id="UP000198860">
    <property type="component" value="Unassembled WGS sequence"/>
</dbReference>
<dbReference type="InterPro" id="IPR029068">
    <property type="entry name" value="Glyas_Bleomycin-R_OHBP_Dase"/>
</dbReference>
<evidence type="ECO:0000313" key="2">
    <source>
        <dbReference type="Proteomes" id="UP000198860"/>
    </source>
</evidence>
<gene>
    <name evidence="1" type="ORF">SAMN05421677_1026</name>
</gene>
<dbReference type="EMBL" id="FNIZ01000002">
    <property type="protein sequence ID" value="SDN93897.1"/>
    <property type="molecule type" value="Genomic_DNA"/>
</dbReference>
<dbReference type="OrthoDB" id="2453533at2"/>
<dbReference type="STRING" id="240303.SAMN05421677_1026"/>
<dbReference type="SUPFAM" id="SSF54593">
    <property type="entry name" value="Glyoxalase/Bleomycin resistance protein/Dihydroxybiphenyl dioxygenase"/>
    <property type="match status" value="1"/>
</dbReference>
<keyword evidence="2" id="KW-1185">Reference proteome</keyword>
<proteinExistence type="predicted"/>
<dbReference type="AlphaFoldDB" id="A0A1H0FGW4"/>
<dbReference type="Gene3D" id="3.10.180.10">
    <property type="entry name" value="2,3-Dihydroxybiphenyl 1,2-Dioxygenase, domain 1"/>
    <property type="match status" value="1"/>
</dbReference>
<sequence length="128" mass="14981">MLFEVTNQIRVPDLVEGQQWYEKLLRKKPDFIPHEGFVEWEVIPGFWLQLAEGAPAENSGPFRIGVTDLEATKDFLIEELGIAPFDIHSREEVPVKWGTFEDPWGNGVGFYEYHDKKEEEERLNLLYK</sequence>
<accession>A0A1H0FGW4</accession>
<protein>
    <recommendedName>
        <fullName evidence="3">VOC domain-containing protein</fullName>
    </recommendedName>
</protein>
<evidence type="ECO:0008006" key="3">
    <source>
        <dbReference type="Google" id="ProtNLM"/>
    </source>
</evidence>
<dbReference type="RefSeq" id="WP_089650804.1">
    <property type="nucleotide sequence ID" value="NZ_FNIZ01000002.1"/>
</dbReference>
<name>A0A1H0FGW4_HALAD</name>
<evidence type="ECO:0000313" key="1">
    <source>
        <dbReference type="EMBL" id="SDN93897.1"/>
    </source>
</evidence>
<organism evidence="1 2">
    <name type="scientific">Halobacillus aidingensis</name>
    <dbReference type="NCBI Taxonomy" id="240303"/>
    <lineage>
        <taxon>Bacteria</taxon>
        <taxon>Bacillati</taxon>
        <taxon>Bacillota</taxon>
        <taxon>Bacilli</taxon>
        <taxon>Bacillales</taxon>
        <taxon>Bacillaceae</taxon>
        <taxon>Halobacillus</taxon>
    </lineage>
</organism>